<evidence type="ECO:0000256" key="4">
    <source>
        <dbReference type="ARBA" id="ARBA00022889"/>
    </source>
</evidence>
<dbReference type="Ensembl" id="ENSSLDT00000012580.1">
    <property type="protein sequence ID" value="ENSSLDP00000012135.1"/>
    <property type="gene ID" value="ENSSLDG00000009659.1"/>
</dbReference>
<dbReference type="GeneID" id="111662340"/>
<evidence type="ECO:0000256" key="7">
    <source>
        <dbReference type="SAM" id="MobiDB-lite"/>
    </source>
</evidence>
<dbReference type="InterPro" id="IPR028435">
    <property type="entry name" value="Plakophilin/d_Catenin"/>
</dbReference>
<dbReference type="GO" id="GO:0098609">
    <property type="term" value="P:cell-cell adhesion"/>
    <property type="evidence" value="ECO:0007669"/>
    <property type="project" value="InterPro"/>
</dbReference>
<dbReference type="PANTHER" id="PTHR10372">
    <property type="entry name" value="PLAKOPHILLIN-RELATED"/>
    <property type="match status" value="1"/>
</dbReference>
<name>A0A3B4X7Z1_SERLL</name>
<dbReference type="RefSeq" id="XP_023271940.1">
    <property type="nucleotide sequence ID" value="XM_023416172.1"/>
</dbReference>
<dbReference type="GO" id="GO:0005737">
    <property type="term" value="C:cytoplasm"/>
    <property type="evidence" value="ECO:0007669"/>
    <property type="project" value="TreeGrafter"/>
</dbReference>
<protein>
    <submittedName>
        <fullName evidence="8">Plakophilin-1-like</fullName>
    </submittedName>
</protein>
<dbReference type="GO" id="GO:0005912">
    <property type="term" value="C:adherens junction"/>
    <property type="evidence" value="ECO:0007669"/>
    <property type="project" value="TreeGrafter"/>
</dbReference>
<proteinExistence type="inferred from homology"/>
<dbReference type="InterPro" id="IPR016024">
    <property type="entry name" value="ARM-type_fold"/>
</dbReference>
<feature type="compositionally biased region" description="Low complexity" evidence="7">
    <location>
        <begin position="49"/>
        <end position="64"/>
    </location>
</feature>
<evidence type="ECO:0000256" key="6">
    <source>
        <dbReference type="PROSITE-ProRule" id="PRU00259"/>
    </source>
</evidence>
<feature type="repeat" description="ARM" evidence="6">
    <location>
        <begin position="287"/>
        <end position="329"/>
    </location>
</feature>
<dbReference type="Proteomes" id="UP000261360">
    <property type="component" value="Unplaced"/>
</dbReference>
<evidence type="ECO:0000256" key="2">
    <source>
        <dbReference type="ARBA" id="ARBA00005462"/>
    </source>
</evidence>
<dbReference type="PROSITE" id="PS50176">
    <property type="entry name" value="ARM_REPEAT"/>
    <property type="match status" value="1"/>
</dbReference>
<evidence type="ECO:0000313" key="8">
    <source>
        <dbReference type="Ensembl" id="ENSSLDP00000012135.1"/>
    </source>
</evidence>
<dbReference type="OrthoDB" id="3245100at2759"/>
<dbReference type="PANTHER" id="PTHR10372:SF3">
    <property type="entry name" value="PLAKOPHILIN-1"/>
    <property type="match status" value="1"/>
</dbReference>
<dbReference type="KEGG" id="slal:111662340"/>
<reference evidence="8" key="2">
    <citation type="submission" date="2025-09" db="UniProtKB">
        <authorList>
            <consortium name="Ensembl"/>
        </authorList>
    </citation>
    <scope>IDENTIFICATION</scope>
</reference>
<dbReference type="SMART" id="SM00185">
    <property type="entry name" value="ARM"/>
    <property type="match status" value="6"/>
</dbReference>
<dbReference type="AlphaFoldDB" id="A0A3B4X7Z1"/>
<feature type="region of interest" description="Disordered" evidence="7">
    <location>
        <begin position="45"/>
        <end position="64"/>
    </location>
</feature>
<dbReference type="InterPro" id="IPR011989">
    <property type="entry name" value="ARM-like"/>
</dbReference>
<dbReference type="SUPFAM" id="SSF48371">
    <property type="entry name" value="ARM repeat"/>
    <property type="match status" value="1"/>
</dbReference>
<evidence type="ECO:0000256" key="1">
    <source>
        <dbReference type="ARBA" id="ARBA00004282"/>
    </source>
</evidence>
<dbReference type="InterPro" id="IPR000225">
    <property type="entry name" value="Armadillo"/>
</dbReference>
<comment type="subcellular location">
    <subcellularLocation>
        <location evidence="1">Cell junction</location>
    </subcellularLocation>
</comment>
<dbReference type="GO" id="GO:0005886">
    <property type="term" value="C:plasma membrane"/>
    <property type="evidence" value="ECO:0007669"/>
    <property type="project" value="TreeGrafter"/>
</dbReference>
<keyword evidence="5" id="KW-0965">Cell junction</keyword>
<dbReference type="GO" id="GO:0005634">
    <property type="term" value="C:nucleus"/>
    <property type="evidence" value="ECO:0007669"/>
    <property type="project" value="TreeGrafter"/>
</dbReference>
<evidence type="ECO:0000256" key="3">
    <source>
        <dbReference type="ARBA" id="ARBA00022737"/>
    </source>
</evidence>
<evidence type="ECO:0000313" key="9">
    <source>
        <dbReference type="Proteomes" id="UP000261360"/>
    </source>
</evidence>
<keyword evidence="3" id="KW-0677">Repeat</keyword>
<dbReference type="Pfam" id="PF00514">
    <property type="entry name" value="Arm"/>
    <property type="match status" value="2"/>
</dbReference>
<dbReference type="Gene3D" id="1.25.10.10">
    <property type="entry name" value="Leucine-rich Repeat Variant"/>
    <property type="match status" value="1"/>
</dbReference>
<accession>A0A3B4X7Z1</accession>
<comment type="similarity">
    <text evidence="2">Belongs to the beta-catenin family.</text>
</comment>
<reference evidence="8" key="1">
    <citation type="submission" date="2025-08" db="UniProtKB">
        <authorList>
            <consortium name="Ensembl"/>
        </authorList>
    </citation>
    <scope>IDENTIFICATION</scope>
</reference>
<evidence type="ECO:0000256" key="5">
    <source>
        <dbReference type="ARBA" id="ARBA00022949"/>
    </source>
</evidence>
<dbReference type="STRING" id="1841481.ENSSLDP00000012135"/>
<sequence length="726" mass="79093">MTSLDPLKSVISIGNVDDTSLAVPSVNQYGTGQQRVLEQVQTIRRTKSRQFSSRSGSASLSPTSPVHDSVFGDAFKLQSSTSTGTVFIGNGFSKALSLEKSMKRQPVNFSKGSSVKMNTAASAYHYERCYAPVSPIAVGQTNTTRSEPDLAWQHSVPKRSVPLQRFLSSRGTHRTDRSTSQYITTNMGQLPSIMNGTSQIKTNNQFIYGQIDSSKQPPNISVPDGTIKGKGESGWTTGIKEVADITMKEAVECLSSDDETFQHCGASYIQHNTFIDDKAKEEVLQFNGIPPLVGLLQSPNSQVSQTASAALRNLSFKNNSAKEAIHHSGGITEAAALLRDTDSVEIQKQLTGLLWNLSSTDDLKPDLLKSALPVLMERVILPYTTGPNRANQDPELFFNATGCLRNLSSAKQNNRQAMRKCRGLVDSLVSYIKDCVEAGKPDDKSVENCVCILHNLTFQLEAEAPTLFSRITALAKTVNRRNSEGETGPIGCFNPQSKSPDQERHFDFPVVEDPQPTGAGWLLHSKTLQSYLNLLESSKREETQEACCGALQNLTAQEGIVSCVMSQAIVQKLNGLQVISPLLKSNKVSLQRNTVALVGNLTKNPNLHNALARKALPELLNIISAGTKQGNESDDTLAMACQAGNCLLLKEPEMGKRLLNSGLINSLSSLSQNKYFPKASKVASLFLYNLWSEKDLQSFLKKQGMSKASFVNDITTTALKSVQVVH</sequence>
<dbReference type="GeneTree" id="ENSGT00940000156735"/>
<keyword evidence="9" id="KW-1185">Reference proteome</keyword>
<dbReference type="CTD" id="797838"/>
<organism evidence="8 9">
    <name type="scientific">Seriola lalandi dorsalis</name>
    <dbReference type="NCBI Taxonomy" id="1841481"/>
    <lineage>
        <taxon>Eukaryota</taxon>
        <taxon>Metazoa</taxon>
        <taxon>Chordata</taxon>
        <taxon>Craniata</taxon>
        <taxon>Vertebrata</taxon>
        <taxon>Euteleostomi</taxon>
        <taxon>Actinopterygii</taxon>
        <taxon>Neopterygii</taxon>
        <taxon>Teleostei</taxon>
        <taxon>Neoteleostei</taxon>
        <taxon>Acanthomorphata</taxon>
        <taxon>Carangaria</taxon>
        <taxon>Carangiformes</taxon>
        <taxon>Carangidae</taxon>
        <taxon>Seriola</taxon>
    </lineage>
</organism>
<keyword evidence="4" id="KW-0130">Cell adhesion</keyword>